<dbReference type="Proteomes" id="UP000612956">
    <property type="component" value="Unassembled WGS sequence"/>
</dbReference>
<evidence type="ECO:0000313" key="2">
    <source>
        <dbReference type="Proteomes" id="UP000612956"/>
    </source>
</evidence>
<organism evidence="1 2">
    <name type="scientific">Nocardia camponoti</name>
    <dbReference type="NCBI Taxonomy" id="1616106"/>
    <lineage>
        <taxon>Bacteria</taxon>
        <taxon>Bacillati</taxon>
        <taxon>Actinomycetota</taxon>
        <taxon>Actinomycetes</taxon>
        <taxon>Mycobacteriales</taxon>
        <taxon>Nocardiaceae</taxon>
        <taxon>Nocardia</taxon>
    </lineage>
</organism>
<keyword evidence="2" id="KW-1185">Reference proteome</keyword>
<accession>A0A917V9Y0</accession>
<reference evidence="1" key="1">
    <citation type="journal article" date="2014" name="Int. J. Syst. Evol. Microbiol.">
        <title>Complete genome sequence of Corynebacterium casei LMG S-19264T (=DSM 44701T), isolated from a smear-ripened cheese.</title>
        <authorList>
            <consortium name="US DOE Joint Genome Institute (JGI-PGF)"/>
            <person name="Walter F."/>
            <person name="Albersmeier A."/>
            <person name="Kalinowski J."/>
            <person name="Ruckert C."/>
        </authorList>
    </citation>
    <scope>NUCLEOTIDE SEQUENCE</scope>
    <source>
        <strain evidence="1">CGMCC 4.7278</strain>
    </source>
</reference>
<name>A0A917V9Y0_9NOCA</name>
<sequence length="279" mass="31381">MVGSLSKSGDERTRISLFGELGRVDLDGDWVTNFVEMWNSLSAVADIFDCEWEDLAGWRKCDGAGEPKKVNGKDSDDVAGLVTQTKELGEICLMNRKVDPILALTLRFDKSDGTASLSLIAAEPGERGDFSFARDLFGSERQMADMLHIVVEAWHPLACFWTVSRYIADQMPRPTFSLRRSQLGVEWTTTLGWLTYLSADWITIPPTVQWPDGVLVDRVDHGVFIQAEEYPSSALLLRIIEIRNALGWPSRTQSEAESLLGLRADEFQQIVNRFRDRGH</sequence>
<proteinExistence type="predicted"/>
<dbReference type="AlphaFoldDB" id="A0A917V9Y0"/>
<gene>
    <name evidence="1" type="ORF">GCM10011591_27480</name>
</gene>
<comment type="caution">
    <text evidence="1">The sequence shown here is derived from an EMBL/GenBank/DDBJ whole genome shotgun (WGS) entry which is preliminary data.</text>
</comment>
<reference evidence="1" key="2">
    <citation type="submission" date="2020-09" db="EMBL/GenBank/DDBJ databases">
        <authorList>
            <person name="Sun Q."/>
            <person name="Zhou Y."/>
        </authorList>
    </citation>
    <scope>NUCLEOTIDE SEQUENCE</scope>
    <source>
        <strain evidence="1">CGMCC 4.7278</strain>
    </source>
</reference>
<protein>
    <submittedName>
        <fullName evidence="1">Uncharacterized protein</fullName>
    </submittedName>
</protein>
<evidence type="ECO:0000313" key="1">
    <source>
        <dbReference type="EMBL" id="GGK54233.1"/>
    </source>
</evidence>
<dbReference type="EMBL" id="BMMW01000002">
    <property type="protein sequence ID" value="GGK54233.1"/>
    <property type="molecule type" value="Genomic_DNA"/>
</dbReference>